<dbReference type="OrthoDB" id="7251849at2759"/>
<protein>
    <submittedName>
        <fullName evidence="2">(apollo) hypothetical protein</fullName>
    </submittedName>
</protein>
<feature type="compositionally biased region" description="Polar residues" evidence="1">
    <location>
        <begin position="1"/>
        <end position="24"/>
    </location>
</feature>
<feature type="region of interest" description="Disordered" evidence="1">
    <location>
        <begin position="112"/>
        <end position="136"/>
    </location>
</feature>
<keyword evidence="3" id="KW-1185">Reference proteome</keyword>
<proteinExistence type="predicted"/>
<comment type="caution">
    <text evidence="2">The sequence shown here is derived from an EMBL/GenBank/DDBJ whole genome shotgun (WGS) entry which is preliminary data.</text>
</comment>
<evidence type="ECO:0000256" key="1">
    <source>
        <dbReference type="SAM" id="MobiDB-lite"/>
    </source>
</evidence>
<sequence length="136" mass="15600">MQSQSDPNIAVMSNTAKENINVNPRNKRPRCEASPINELHNFKEELKREIEAMFASWNKIQTPRLSEKIEQQQSTILNKLVSEVYELKTQNSELKKSFLEVEKSVKFVSAQYDDMSKKGPRPGKEKFLPNGDSQGT</sequence>
<feature type="compositionally biased region" description="Basic and acidic residues" evidence="1">
    <location>
        <begin position="114"/>
        <end position="127"/>
    </location>
</feature>
<dbReference type="Proteomes" id="UP000691718">
    <property type="component" value="Unassembled WGS sequence"/>
</dbReference>
<evidence type="ECO:0000313" key="3">
    <source>
        <dbReference type="Proteomes" id="UP000691718"/>
    </source>
</evidence>
<gene>
    <name evidence="2" type="ORF">PAPOLLO_LOCUS5319</name>
</gene>
<dbReference type="EMBL" id="CAJQZP010000301">
    <property type="protein sequence ID" value="CAG4955529.1"/>
    <property type="molecule type" value="Genomic_DNA"/>
</dbReference>
<feature type="region of interest" description="Disordered" evidence="1">
    <location>
        <begin position="1"/>
        <end position="32"/>
    </location>
</feature>
<accession>A0A8S3WE18</accession>
<reference evidence="2" key="1">
    <citation type="submission" date="2021-04" db="EMBL/GenBank/DDBJ databases">
        <authorList>
            <person name="Tunstrom K."/>
        </authorList>
    </citation>
    <scope>NUCLEOTIDE SEQUENCE</scope>
</reference>
<name>A0A8S3WE18_PARAO</name>
<evidence type="ECO:0000313" key="2">
    <source>
        <dbReference type="EMBL" id="CAG4955529.1"/>
    </source>
</evidence>
<organism evidence="2 3">
    <name type="scientific">Parnassius apollo</name>
    <name type="common">Apollo butterfly</name>
    <name type="synonym">Papilio apollo</name>
    <dbReference type="NCBI Taxonomy" id="110799"/>
    <lineage>
        <taxon>Eukaryota</taxon>
        <taxon>Metazoa</taxon>
        <taxon>Ecdysozoa</taxon>
        <taxon>Arthropoda</taxon>
        <taxon>Hexapoda</taxon>
        <taxon>Insecta</taxon>
        <taxon>Pterygota</taxon>
        <taxon>Neoptera</taxon>
        <taxon>Endopterygota</taxon>
        <taxon>Lepidoptera</taxon>
        <taxon>Glossata</taxon>
        <taxon>Ditrysia</taxon>
        <taxon>Papilionoidea</taxon>
        <taxon>Papilionidae</taxon>
        <taxon>Parnassiinae</taxon>
        <taxon>Parnassini</taxon>
        <taxon>Parnassius</taxon>
        <taxon>Parnassius</taxon>
    </lineage>
</organism>
<dbReference type="AlphaFoldDB" id="A0A8S3WE18"/>